<dbReference type="PROSITE" id="PS51371">
    <property type="entry name" value="CBS"/>
    <property type="match status" value="1"/>
</dbReference>
<dbReference type="Pfam" id="PF00571">
    <property type="entry name" value="CBS"/>
    <property type="match status" value="1"/>
</dbReference>
<dbReference type="InterPro" id="IPR014743">
    <property type="entry name" value="Cl-channel_core"/>
</dbReference>
<name>A0ABY4XC71_9SPHN</name>
<dbReference type="Gene3D" id="3.10.580.10">
    <property type="entry name" value="CBS-domain"/>
    <property type="match status" value="1"/>
</dbReference>
<evidence type="ECO:0000256" key="5">
    <source>
        <dbReference type="ARBA" id="ARBA00023065"/>
    </source>
</evidence>
<dbReference type="PANTHER" id="PTHR43427:SF6">
    <property type="entry name" value="CHLORIDE CHANNEL PROTEIN CLC-E"/>
    <property type="match status" value="1"/>
</dbReference>
<sequence>MLRHLVALRGQLRRSEAVFIAFAACTGAGAGALAILLGFAAHDVQRALYHLPGHARLSEMGHVPPLSLLALPAGGALLGLIRIALGRRRTAIDVVEANALHGGAIPLRDTLSVTGQTFVSNGCGASVGLEAAYAQIGGGLASLAGRWLALRRADLRVLVGAGTGAAIGAAFGAPLTGAFYAFEIVIGAYTPAAVAPVAAACIAGVGMAKALGAEPYLLTADVAGVTRNLDYVAFMGVALVCAVIGIALMRAVGLVEAGVRRLKLPVALRPALGGALLMPIAWASPQALSAGHGALGLTIAGDVGLAFLVTTLLAKLAASTISLGFGFRGGLFFASLFLGVLIGRVYAACVNLWLPGQHLWTQDAALVGMAALAVTIVGGPLTMAFLVLEATRDFALTGVVLTASLVASALVRELFGYSFSTWRLHLRGEVVRSARDIGWVRQLTAGRMMRKAPAAVPAATSIAEFRRQVPLGATSRMVLSDGDGMYRGIVTTAAAYADGLDPAAPIQSLARRPDETVTADRTITDCMAVFDRLGVDELAVVTSDGGVLGLITEAHVRKRYADELERAQRELFGEERGG</sequence>
<reference evidence="13" key="1">
    <citation type="journal article" date="2022" name="Toxins">
        <title>Genomic Analysis of Sphingopyxis sp. USTB-05 for Biodegrading Cyanobacterial Hepatotoxins.</title>
        <authorList>
            <person name="Liu C."/>
            <person name="Xu Q."/>
            <person name="Zhao Z."/>
            <person name="Zhang H."/>
            <person name="Liu X."/>
            <person name="Yin C."/>
            <person name="Liu Y."/>
            <person name="Yan H."/>
        </authorList>
    </citation>
    <scope>NUCLEOTIDE SEQUENCE</scope>
    <source>
        <strain evidence="13">NBD5</strain>
    </source>
</reference>
<accession>A0ABY4XC71</accession>
<evidence type="ECO:0000313" key="14">
    <source>
        <dbReference type="Proteomes" id="UP001056937"/>
    </source>
</evidence>
<feature type="transmembrane region" description="Helical" evidence="11">
    <location>
        <begin position="20"/>
        <end position="42"/>
    </location>
</feature>
<keyword evidence="5" id="KW-0406">Ion transport</keyword>
<gene>
    <name evidence="13" type="ORF">LHA26_04925</name>
</gene>
<comment type="subcellular location">
    <subcellularLocation>
        <location evidence="1">Membrane</location>
        <topology evidence="1">Multi-pass membrane protein</topology>
    </subcellularLocation>
</comment>
<dbReference type="Proteomes" id="UP001056937">
    <property type="component" value="Chromosome 1"/>
</dbReference>
<keyword evidence="8" id="KW-0868">Chloride</keyword>
<proteinExistence type="predicted"/>
<dbReference type="SUPFAM" id="SSF81340">
    <property type="entry name" value="Clc chloride channel"/>
    <property type="match status" value="1"/>
</dbReference>
<keyword evidence="6 11" id="KW-0472">Membrane</keyword>
<keyword evidence="9" id="KW-0407">Ion channel</keyword>
<evidence type="ECO:0000256" key="7">
    <source>
        <dbReference type="ARBA" id="ARBA00023173"/>
    </source>
</evidence>
<evidence type="ECO:0000313" key="13">
    <source>
        <dbReference type="EMBL" id="USI74493.1"/>
    </source>
</evidence>
<feature type="transmembrane region" description="Helical" evidence="11">
    <location>
        <begin position="394"/>
        <end position="415"/>
    </location>
</feature>
<feature type="transmembrane region" description="Helical" evidence="11">
    <location>
        <begin position="366"/>
        <end position="388"/>
    </location>
</feature>
<dbReference type="InterPro" id="IPR046342">
    <property type="entry name" value="CBS_dom_sf"/>
</dbReference>
<dbReference type="EMBL" id="CP084930">
    <property type="protein sequence ID" value="USI74493.1"/>
    <property type="molecule type" value="Genomic_DNA"/>
</dbReference>
<evidence type="ECO:0000256" key="3">
    <source>
        <dbReference type="ARBA" id="ARBA00022692"/>
    </source>
</evidence>
<dbReference type="CDD" id="cd00400">
    <property type="entry name" value="Voltage_gated_ClC"/>
    <property type="match status" value="1"/>
</dbReference>
<feature type="transmembrane region" description="Helical" evidence="11">
    <location>
        <begin position="62"/>
        <end position="81"/>
    </location>
</feature>
<evidence type="ECO:0000256" key="10">
    <source>
        <dbReference type="PROSITE-ProRule" id="PRU00703"/>
    </source>
</evidence>
<keyword evidence="10" id="KW-0129">CBS domain</keyword>
<evidence type="ECO:0000256" key="6">
    <source>
        <dbReference type="ARBA" id="ARBA00023136"/>
    </source>
</evidence>
<evidence type="ECO:0000256" key="1">
    <source>
        <dbReference type="ARBA" id="ARBA00004141"/>
    </source>
</evidence>
<protein>
    <submittedName>
        <fullName evidence="13">Chloride channel protein</fullName>
    </submittedName>
</protein>
<dbReference type="InterPro" id="IPR050368">
    <property type="entry name" value="ClC-type_chloride_channel"/>
</dbReference>
<keyword evidence="14" id="KW-1185">Reference proteome</keyword>
<feature type="transmembrane region" description="Helical" evidence="11">
    <location>
        <begin position="330"/>
        <end position="354"/>
    </location>
</feature>
<feature type="transmembrane region" description="Helical" evidence="11">
    <location>
        <begin position="157"/>
        <end position="182"/>
    </location>
</feature>
<evidence type="ECO:0000256" key="2">
    <source>
        <dbReference type="ARBA" id="ARBA00022448"/>
    </source>
</evidence>
<feature type="transmembrane region" description="Helical" evidence="11">
    <location>
        <begin position="294"/>
        <end position="318"/>
    </location>
</feature>
<feature type="transmembrane region" description="Helical" evidence="11">
    <location>
        <begin position="264"/>
        <end position="282"/>
    </location>
</feature>
<evidence type="ECO:0000256" key="4">
    <source>
        <dbReference type="ARBA" id="ARBA00022989"/>
    </source>
</evidence>
<feature type="transmembrane region" description="Helical" evidence="11">
    <location>
        <begin position="229"/>
        <end position="252"/>
    </location>
</feature>
<dbReference type="PANTHER" id="PTHR43427">
    <property type="entry name" value="CHLORIDE CHANNEL PROTEIN CLC-E"/>
    <property type="match status" value="1"/>
</dbReference>
<evidence type="ECO:0000256" key="9">
    <source>
        <dbReference type="ARBA" id="ARBA00023303"/>
    </source>
</evidence>
<feature type="domain" description="CBS" evidence="12">
    <location>
        <begin position="510"/>
        <end position="566"/>
    </location>
</feature>
<evidence type="ECO:0000256" key="11">
    <source>
        <dbReference type="SAM" id="Phobius"/>
    </source>
</evidence>
<evidence type="ECO:0000256" key="8">
    <source>
        <dbReference type="ARBA" id="ARBA00023214"/>
    </source>
</evidence>
<dbReference type="PRINTS" id="PR00762">
    <property type="entry name" value="CLCHANNEL"/>
</dbReference>
<evidence type="ECO:0000259" key="12">
    <source>
        <dbReference type="PROSITE" id="PS51371"/>
    </source>
</evidence>
<keyword evidence="7" id="KW-0869">Chloride channel</keyword>
<keyword evidence="3 11" id="KW-0812">Transmembrane</keyword>
<keyword evidence="4 11" id="KW-1133">Transmembrane helix</keyword>
<organism evidence="13 14">
    <name type="scientific">Sphingomonas morindae</name>
    <dbReference type="NCBI Taxonomy" id="1541170"/>
    <lineage>
        <taxon>Bacteria</taxon>
        <taxon>Pseudomonadati</taxon>
        <taxon>Pseudomonadota</taxon>
        <taxon>Alphaproteobacteria</taxon>
        <taxon>Sphingomonadales</taxon>
        <taxon>Sphingomonadaceae</taxon>
        <taxon>Sphingomonas</taxon>
    </lineage>
</organism>
<dbReference type="InterPro" id="IPR000644">
    <property type="entry name" value="CBS_dom"/>
</dbReference>
<dbReference type="InterPro" id="IPR001807">
    <property type="entry name" value="ClC"/>
</dbReference>
<dbReference type="SUPFAM" id="SSF54631">
    <property type="entry name" value="CBS-domain pair"/>
    <property type="match status" value="1"/>
</dbReference>
<dbReference type="Pfam" id="PF00654">
    <property type="entry name" value="Voltage_CLC"/>
    <property type="match status" value="1"/>
</dbReference>
<dbReference type="Gene3D" id="1.10.3080.10">
    <property type="entry name" value="Clc chloride channel"/>
    <property type="match status" value="1"/>
</dbReference>
<keyword evidence="2" id="KW-0813">Transport</keyword>